<dbReference type="PANTHER" id="PTHR12734:SF0">
    <property type="entry name" value="18S RRNA (GUANINE-N(7))-METHYLTRANSFERASE-RELATED"/>
    <property type="match status" value="1"/>
</dbReference>
<dbReference type="GO" id="GO:0005730">
    <property type="term" value="C:nucleolus"/>
    <property type="evidence" value="ECO:0007669"/>
    <property type="project" value="TreeGrafter"/>
</dbReference>
<dbReference type="CDD" id="cd02440">
    <property type="entry name" value="AdoMet_MTases"/>
    <property type="match status" value="1"/>
</dbReference>
<dbReference type="InterPro" id="IPR029063">
    <property type="entry name" value="SAM-dependent_MTases_sf"/>
</dbReference>
<dbReference type="Gene3D" id="3.40.50.150">
    <property type="entry name" value="Vaccinia Virus protein VP39"/>
    <property type="match status" value="1"/>
</dbReference>
<dbReference type="Pfam" id="PF08241">
    <property type="entry name" value="Methyltransf_11"/>
    <property type="match status" value="1"/>
</dbReference>
<dbReference type="OrthoDB" id="2877at2759"/>
<dbReference type="Proteomes" id="UP000002872">
    <property type="component" value="Unassembled WGS sequence"/>
</dbReference>
<evidence type="ECO:0000259" key="1">
    <source>
        <dbReference type="Pfam" id="PF08241"/>
    </source>
</evidence>
<dbReference type="EMBL" id="GL870880">
    <property type="protein sequence ID" value="EIJ87765.1"/>
    <property type="molecule type" value="Genomic_DNA"/>
</dbReference>
<dbReference type="HOGENOM" id="CLU_055194_1_0_1"/>
<proteinExistence type="predicted"/>
<evidence type="ECO:0000313" key="3">
    <source>
        <dbReference type="Proteomes" id="UP000002872"/>
    </source>
</evidence>
<dbReference type="FunCoup" id="I3EEW8">
    <property type="interactions" value="205"/>
</dbReference>
<evidence type="ECO:0000313" key="2">
    <source>
        <dbReference type="EMBL" id="EIJ87765.1"/>
    </source>
</evidence>
<sequence>MVRPESYGNKIYYTDDVAEKYNSSTSLNNIQSKLTQKCLEILGNPTDSLILDIGCGSGISTENILDNSNYTVGIDISTDMLVLAKQRVEGIMYAEQPASDYCDFAAVDIGEGLPFKSASFDYAISVSVLQWLAVQKDSKKLLNAFFYTLYDVLKTKGMAVLQYYPESEKQMESIIKCASKYGFAGGTLVENQDSKKKRKTYLILEMAGAKGSSVHIKEKRKPPHLKSQWQTKTFPTEIGSSERKIKERARAWLFLEHQSTQVEEEDNSEIFSYIITLNIKTIDILYSC</sequence>
<keyword evidence="3" id="KW-1185">Reference proteome</keyword>
<reference evidence="2" key="1">
    <citation type="submission" date="2011-01" db="EMBL/GenBank/DDBJ databases">
        <title>The Genome Sequence of Nematocida parisii strain ERTm3.</title>
        <authorList>
            <consortium name="The Broad Institute Genome Sequencing Platform"/>
            <consortium name="The Broad Institute Genome Sequencing Center for Infectious Disease"/>
            <person name="Cuomo C."/>
            <person name="Troemel E."/>
            <person name="Young S.K."/>
            <person name="Zeng Q."/>
            <person name="Gargeya S."/>
            <person name="Fitzgerald M."/>
            <person name="Haas B."/>
            <person name="Abouelleil A."/>
            <person name="Alvarado L."/>
            <person name="Arachchi H.M."/>
            <person name="Berlin A."/>
            <person name="Chapman S.B."/>
            <person name="Gearin G."/>
            <person name="Goldberg J."/>
            <person name="Griggs A."/>
            <person name="Gujja S."/>
            <person name="Hansen M."/>
            <person name="Heiman D."/>
            <person name="Howarth C."/>
            <person name="Larimer J."/>
            <person name="Lui A."/>
            <person name="MacDonald P.J.P."/>
            <person name="McCowen C."/>
            <person name="Montmayeur A."/>
            <person name="Murphy C."/>
            <person name="Neiman D."/>
            <person name="Pearson M."/>
            <person name="Priest M."/>
            <person name="Roberts A."/>
            <person name="Saif S."/>
            <person name="Shea T."/>
            <person name="Sisk P."/>
            <person name="Stolte C."/>
            <person name="Sykes S."/>
            <person name="Wortman J."/>
            <person name="Nusbaum C."/>
            <person name="Birren B."/>
        </authorList>
    </citation>
    <scope>NUCLEOTIDE SEQUENCE</scope>
    <source>
        <strain evidence="2">ERTm3</strain>
    </source>
</reference>
<dbReference type="InParanoid" id="I3EEW8"/>
<dbReference type="AlphaFoldDB" id="I3EEW8"/>
<dbReference type="PANTHER" id="PTHR12734">
    <property type="entry name" value="METHYLTRANSFERASE-RELATED"/>
    <property type="match status" value="1"/>
</dbReference>
<dbReference type="GO" id="GO:0070476">
    <property type="term" value="P:rRNA (guanine-N7)-methylation"/>
    <property type="evidence" value="ECO:0007669"/>
    <property type="project" value="InterPro"/>
</dbReference>
<name>I3EEW8_NEMP3</name>
<dbReference type="InterPro" id="IPR013216">
    <property type="entry name" value="Methyltransf_11"/>
</dbReference>
<dbReference type="InterPro" id="IPR039769">
    <property type="entry name" value="Bud23-like"/>
</dbReference>
<dbReference type="VEuPathDB" id="MicrosporidiaDB:NEQG_01837"/>
<feature type="domain" description="Methyltransferase type 11" evidence="1">
    <location>
        <begin position="51"/>
        <end position="160"/>
    </location>
</feature>
<dbReference type="STRING" id="935791.I3EEW8"/>
<accession>I3EEW8</accession>
<organism evidence="2 3">
    <name type="scientific">Nematocida parisii (strain ERTm3)</name>
    <name type="common">Nematode killer fungus</name>
    <dbReference type="NCBI Taxonomy" id="935791"/>
    <lineage>
        <taxon>Eukaryota</taxon>
        <taxon>Fungi</taxon>
        <taxon>Fungi incertae sedis</taxon>
        <taxon>Microsporidia</taxon>
        <taxon>Nematocida</taxon>
    </lineage>
</organism>
<dbReference type="OMA" id="WIQEKKE"/>
<dbReference type="GO" id="GO:0016435">
    <property type="term" value="F:rRNA (guanine) methyltransferase activity"/>
    <property type="evidence" value="ECO:0007669"/>
    <property type="project" value="InterPro"/>
</dbReference>
<dbReference type="SUPFAM" id="SSF53335">
    <property type="entry name" value="S-adenosyl-L-methionine-dependent methyltransferases"/>
    <property type="match status" value="1"/>
</dbReference>
<protein>
    <recommendedName>
        <fullName evidence="1">Methyltransferase type 11 domain-containing protein</fullName>
    </recommendedName>
</protein>
<gene>
    <name evidence="2" type="ORF">NEQG_01837</name>
</gene>